<evidence type="ECO:0000313" key="2">
    <source>
        <dbReference type="Proteomes" id="UP000070255"/>
    </source>
</evidence>
<organism evidence="1 2">
    <name type="scientific">Burkholderia savannae</name>
    <dbReference type="NCBI Taxonomy" id="1637837"/>
    <lineage>
        <taxon>Bacteria</taxon>
        <taxon>Pseudomonadati</taxon>
        <taxon>Pseudomonadota</taxon>
        <taxon>Betaproteobacteria</taxon>
        <taxon>Burkholderiales</taxon>
        <taxon>Burkholderiaceae</taxon>
        <taxon>Burkholderia</taxon>
        <taxon>pseudomallei group</taxon>
    </lineage>
</organism>
<protein>
    <submittedName>
        <fullName evidence="1">Uncharacterized protein</fullName>
    </submittedName>
</protein>
<name>A0ABR5TJS2_9BURK</name>
<sequence length="212" mass="22798">MSILIQKLHPALYPGRRLALAGSRQPLFSRQGMWDSGSALHCAAMALAMLGRLSDPVNVRDYANSPVAHFWDRAWPHYLHGLTPSELASFVWELNAGVQPVEFAGTADEILHFCGHELAAGWPVIVWIANRRTEERYAALVVGIEERDTIAKALLLLDPAGATPVLAACNARLESGKPHASYITAEATVQADVDGAVSIHRLEDGASGAGCV</sequence>
<evidence type="ECO:0000313" key="1">
    <source>
        <dbReference type="EMBL" id="KWZ44965.1"/>
    </source>
</evidence>
<gene>
    <name evidence="1" type="ORF">WS72_18190</name>
</gene>
<dbReference type="EMBL" id="LNJQ01000001">
    <property type="protein sequence ID" value="KWZ44965.1"/>
    <property type="molecule type" value="Genomic_DNA"/>
</dbReference>
<dbReference type="Proteomes" id="UP000070255">
    <property type="component" value="Unassembled WGS sequence"/>
</dbReference>
<accession>A0ABR5TJS2</accession>
<comment type="caution">
    <text evidence="1">The sequence shown here is derived from an EMBL/GenBank/DDBJ whole genome shotgun (WGS) entry which is preliminary data.</text>
</comment>
<reference evidence="1 2" key="1">
    <citation type="submission" date="2015-11" db="EMBL/GenBank/DDBJ databases">
        <authorList>
            <person name="Sahl J."/>
            <person name="Wagner D."/>
            <person name="Keim P."/>
        </authorList>
    </citation>
    <scope>NUCLEOTIDE SEQUENCE [LARGE SCALE GENOMIC DNA]</scope>
    <source>
        <strain evidence="1 2">BDU18</strain>
    </source>
</reference>
<keyword evidence="2" id="KW-1185">Reference proteome</keyword>
<proteinExistence type="predicted"/>
<dbReference type="RefSeq" id="WP_060822260.1">
    <property type="nucleotide sequence ID" value="NZ_LNJQ01000001.1"/>
</dbReference>